<dbReference type="Proteomes" id="UP000035720">
    <property type="component" value="Unassembled WGS sequence"/>
</dbReference>
<dbReference type="STRING" id="1193518.BN13_2030002"/>
<dbReference type="Pfam" id="PF13672">
    <property type="entry name" value="PP2C_2"/>
    <property type="match status" value="1"/>
</dbReference>
<dbReference type="GO" id="GO:0004722">
    <property type="term" value="F:protein serine/threonine phosphatase activity"/>
    <property type="evidence" value="ECO:0007669"/>
    <property type="project" value="InterPro"/>
</dbReference>
<feature type="domain" description="PPM-type phosphatase" evidence="1">
    <location>
        <begin position="15"/>
        <end position="246"/>
    </location>
</feature>
<dbReference type="InterPro" id="IPR036457">
    <property type="entry name" value="PPM-type-like_dom_sf"/>
</dbReference>
<dbReference type="PANTHER" id="PTHR47992">
    <property type="entry name" value="PROTEIN PHOSPHATASE"/>
    <property type="match status" value="1"/>
</dbReference>
<sequence length="284" mass="29585">MTASGTSTVHGVSLSWGAHSETGNRRENQDVFLADHPVFLVADGMGGHDDGRSAALTVARSFSTLVGAERVTIEQVRTAIKGARDLIDSRETAGRAPGSTLAGIALTESDGVLCWLVVNIGDSRVYRLAANSLEQVSIDHSRVQELIDAGQLTPQSARAHGQRNVITRALGGGIAGSPEPDQWLLPVRESDRFLICSDGLSGEVTDQLMTATLMVCADAQQAAETLVRAAVAAGGRDNATAIVVDVIAGVSASDVDLDVTLEHVPLDIAAALTNGAPRDVEGMD</sequence>
<dbReference type="SMART" id="SM00331">
    <property type="entry name" value="PP2C_SIG"/>
    <property type="match status" value="1"/>
</dbReference>
<dbReference type="CDD" id="cd00143">
    <property type="entry name" value="PP2Cc"/>
    <property type="match status" value="1"/>
</dbReference>
<reference evidence="2 3" key="1">
    <citation type="journal article" date="2013" name="ISME J.">
        <title>A metabolic model for members of the genus Tetrasphaera involved in enhanced biological phosphorus removal.</title>
        <authorList>
            <person name="Kristiansen R."/>
            <person name="Nguyen H.T.T."/>
            <person name="Saunders A.M."/>
            <person name="Nielsen J.L."/>
            <person name="Wimmer R."/>
            <person name="Le V.Q."/>
            <person name="McIlroy S.J."/>
            <person name="Petrovski S."/>
            <person name="Seviour R.J."/>
            <person name="Calteau A."/>
            <person name="Nielsen K.L."/>
            <person name="Nielsen P.H."/>
        </authorList>
    </citation>
    <scope>NUCLEOTIDE SEQUENCE [LARGE SCALE GENOMIC DNA]</scope>
    <source>
        <strain evidence="2 3">Ben 74</strain>
    </source>
</reference>
<gene>
    <name evidence="2" type="ORF">BN13_2030002</name>
</gene>
<name>A0A077M861_9MICO</name>
<proteinExistence type="predicted"/>
<dbReference type="InterPro" id="IPR015655">
    <property type="entry name" value="PP2C"/>
</dbReference>
<evidence type="ECO:0000259" key="1">
    <source>
        <dbReference type="PROSITE" id="PS51746"/>
    </source>
</evidence>
<dbReference type="InterPro" id="IPR001932">
    <property type="entry name" value="PPM-type_phosphatase-like_dom"/>
</dbReference>
<keyword evidence="3" id="KW-1185">Reference proteome</keyword>
<dbReference type="EMBL" id="CAJC01000117">
    <property type="protein sequence ID" value="CCI52764.1"/>
    <property type="molecule type" value="Genomic_DNA"/>
</dbReference>
<organism evidence="2 3">
    <name type="scientific">Nostocoides jenkinsii Ben 74</name>
    <dbReference type="NCBI Taxonomy" id="1193518"/>
    <lineage>
        <taxon>Bacteria</taxon>
        <taxon>Bacillati</taxon>
        <taxon>Actinomycetota</taxon>
        <taxon>Actinomycetes</taxon>
        <taxon>Micrococcales</taxon>
        <taxon>Intrasporangiaceae</taxon>
        <taxon>Nostocoides</taxon>
    </lineage>
</organism>
<dbReference type="PROSITE" id="PS51746">
    <property type="entry name" value="PPM_2"/>
    <property type="match status" value="1"/>
</dbReference>
<evidence type="ECO:0000313" key="2">
    <source>
        <dbReference type="EMBL" id="CCI52764.1"/>
    </source>
</evidence>
<dbReference type="AlphaFoldDB" id="A0A077M861"/>
<accession>A0A077M861</accession>
<dbReference type="Gene3D" id="3.60.40.10">
    <property type="entry name" value="PPM-type phosphatase domain"/>
    <property type="match status" value="1"/>
</dbReference>
<dbReference type="SUPFAM" id="SSF81606">
    <property type="entry name" value="PP2C-like"/>
    <property type="match status" value="1"/>
</dbReference>
<comment type="caution">
    <text evidence="2">The sequence shown here is derived from an EMBL/GenBank/DDBJ whole genome shotgun (WGS) entry which is preliminary data.</text>
</comment>
<dbReference type="OrthoDB" id="9801841at2"/>
<dbReference type="SMART" id="SM00332">
    <property type="entry name" value="PP2Cc"/>
    <property type="match status" value="1"/>
</dbReference>
<protein>
    <submittedName>
        <fullName evidence="2">Serine/threonine protein phosphatase</fullName>
    </submittedName>
</protein>
<evidence type="ECO:0000313" key="3">
    <source>
        <dbReference type="Proteomes" id="UP000035720"/>
    </source>
</evidence>